<dbReference type="Proteomes" id="UP000728185">
    <property type="component" value="Unassembled WGS sequence"/>
</dbReference>
<comment type="caution">
    <text evidence="2">The sequence shown here is derived from an EMBL/GenBank/DDBJ whole genome shotgun (WGS) entry which is preliminary data.</text>
</comment>
<dbReference type="EMBL" id="LUCM01010435">
    <property type="protein sequence ID" value="KAA0185466.1"/>
    <property type="molecule type" value="Genomic_DNA"/>
</dbReference>
<evidence type="ECO:0000256" key="1">
    <source>
        <dbReference type="SAM" id="MobiDB-lite"/>
    </source>
</evidence>
<reference evidence="2" key="1">
    <citation type="submission" date="2019-05" db="EMBL/GenBank/DDBJ databases">
        <title>Annotation for the trematode Fasciolopsis buski.</title>
        <authorList>
            <person name="Choi Y.-J."/>
        </authorList>
    </citation>
    <scope>NUCLEOTIDE SEQUENCE</scope>
    <source>
        <strain evidence="2">HT</strain>
        <tissue evidence="2">Whole worm</tissue>
    </source>
</reference>
<organism evidence="2 3">
    <name type="scientific">Fasciolopsis buskii</name>
    <dbReference type="NCBI Taxonomy" id="27845"/>
    <lineage>
        <taxon>Eukaryota</taxon>
        <taxon>Metazoa</taxon>
        <taxon>Spiralia</taxon>
        <taxon>Lophotrochozoa</taxon>
        <taxon>Platyhelminthes</taxon>
        <taxon>Trematoda</taxon>
        <taxon>Digenea</taxon>
        <taxon>Plagiorchiida</taxon>
        <taxon>Echinostomata</taxon>
        <taxon>Echinostomatoidea</taxon>
        <taxon>Fasciolidae</taxon>
        <taxon>Fasciolopsis</taxon>
    </lineage>
</organism>
<sequence length="89" mass="10192">MGRRQNAVENFTSASRQQEESQRSNADSMATHLITLLDEDAKERQYWRGQILKAIEKVRSFGFVEPTTTLGVCVSSLKKYRLIDLTNVE</sequence>
<dbReference type="AlphaFoldDB" id="A0A8E0RLJ8"/>
<accession>A0A8E0RLJ8</accession>
<dbReference type="OrthoDB" id="10576959at2759"/>
<name>A0A8E0RLJ8_9TREM</name>
<keyword evidence="3" id="KW-1185">Reference proteome</keyword>
<proteinExistence type="predicted"/>
<protein>
    <submittedName>
        <fullName evidence="2">Uncharacterized protein</fullName>
    </submittedName>
</protein>
<evidence type="ECO:0000313" key="3">
    <source>
        <dbReference type="Proteomes" id="UP000728185"/>
    </source>
</evidence>
<feature type="region of interest" description="Disordered" evidence="1">
    <location>
        <begin position="1"/>
        <end position="27"/>
    </location>
</feature>
<evidence type="ECO:0000313" key="2">
    <source>
        <dbReference type="EMBL" id="KAA0185466.1"/>
    </source>
</evidence>
<gene>
    <name evidence="2" type="ORF">FBUS_10551</name>
</gene>